<dbReference type="InterPro" id="IPR006016">
    <property type="entry name" value="UspA"/>
</dbReference>
<dbReference type="AlphaFoldDB" id="A0A167HII5"/>
<evidence type="ECO:0000313" key="2">
    <source>
        <dbReference type="EMBL" id="OAB78648.1"/>
    </source>
</evidence>
<dbReference type="EMBL" id="LRXL01000037">
    <property type="protein sequence ID" value="OAB78648.1"/>
    <property type="molecule type" value="Genomic_DNA"/>
</dbReference>
<gene>
    <name evidence="2" type="ORF">ULVI_08680</name>
</gene>
<feature type="domain" description="UspA" evidence="1">
    <location>
        <begin position="1"/>
        <end position="146"/>
    </location>
</feature>
<dbReference type="Proteomes" id="UP000077013">
    <property type="component" value="Unassembled WGS sequence"/>
</dbReference>
<reference evidence="2 3" key="1">
    <citation type="submission" date="2016-02" db="EMBL/GenBank/DDBJ databases">
        <title>Ulvibacter sp. LPB0005, isolated from Thais luteostoma.</title>
        <authorList>
            <person name="Shin S.-K."/>
            <person name="Yi H."/>
        </authorList>
    </citation>
    <scope>NUCLEOTIDE SEQUENCE [LARGE SCALE GENOMIC DNA]</scope>
    <source>
        <strain evidence="2 3">LPB0005</strain>
    </source>
</reference>
<dbReference type="RefSeq" id="WP_068591849.1">
    <property type="nucleotide sequence ID" value="NZ_LRXL01000037.1"/>
</dbReference>
<keyword evidence="3" id="KW-1185">Reference proteome</keyword>
<dbReference type="SUPFAM" id="SSF52402">
    <property type="entry name" value="Adenine nucleotide alpha hydrolases-like"/>
    <property type="match status" value="1"/>
</dbReference>
<sequence>MKKILIPIDFTFKSYDAIDYAVSFFKREKCHFYFLNTYSYDIEGLNAVNLLQAGDDFFEKPKRESEMSLGRVIQKITSKCENKRHQFNAISEYANLIEGVRKAIKELDIDLVVIAGKVQTKRATDTYSKNTKRILDNIRECPVMIIPASTPKQKKPEFVLVSNFEVLLSESKLKNWYEFVEISRGSVKIFTLCEKDKMTKLQKENQNKVRFQIEMLSKNPVGVEYIETAPDLKSFADYHSDYIICVLDRKPDFWQKCGLTHSRITNMGPLQKTPLIALHP</sequence>
<dbReference type="InterPro" id="IPR014729">
    <property type="entry name" value="Rossmann-like_a/b/a_fold"/>
</dbReference>
<evidence type="ECO:0000259" key="1">
    <source>
        <dbReference type="Pfam" id="PF00582"/>
    </source>
</evidence>
<comment type="caution">
    <text evidence="2">The sequence shown here is derived from an EMBL/GenBank/DDBJ whole genome shotgun (WGS) entry which is preliminary data.</text>
</comment>
<accession>A0A167HII5</accession>
<dbReference type="OrthoDB" id="9788959at2"/>
<organism evidence="2 3">
    <name type="scientific">Cochleicola gelatinilyticus</name>
    <dbReference type="NCBI Taxonomy" id="1763537"/>
    <lineage>
        <taxon>Bacteria</taxon>
        <taxon>Pseudomonadati</taxon>
        <taxon>Bacteroidota</taxon>
        <taxon>Flavobacteriia</taxon>
        <taxon>Flavobacteriales</taxon>
        <taxon>Flavobacteriaceae</taxon>
        <taxon>Cochleicola</taxon>
    </lineage>
</organism>
<dbReference type="Gene3D" id="3.40.50.620">
    <property type="entry name" value="HUPs"/>
    <property type="match status" value="1"/>
</dbReference>
<protein>
    <recommendedName>
        <fullName evidence="1">UspA domain-containing protein</fullName>
    </recommendedName>
</protein>
<name>A0A167HII5_9FLAO</name>
<evidence type="ECO:0000313" key="3">
    <source>
        <dbReference type="Proteomes" id="UP000077013"/>
    </source>
</evidence>
<dbReference type="STRING" id="1763537.ULVI_08680"/>
<proteinExistence type="predicted"/>
<dbReference type="Pfam" id="PF00582">
    <property type="entry name" value="Usp"/>
    <property type="match status" value="1"/>
</dbReference>